<protein>
    <submittedName>
        <fullName evidence="4">WGS project CBMI000000000 data, contig CS3069_c002459</fullName>
    </submittedName>
</protein>
<dbReference type="EMBL" id="HG319390">
    <property type="protein sequence ID" value="CEG05847.1"/>
    <property type="molecule type" value="Genomic_DNA"/>
</dbReference>
<dbReference type="GO" id="GO:0005524">
    <property type="term" value="F:ATP binding"/>
    <property type="evidence" value="ECO:0007669"/>
    <property type="project" value="InterPro"/>
</dbReference>
<evidence type="ECO:0000259" key="3">
    <source>
        <dbReference type="Pfam" id="PF06422"/>
    </source>
</evidence>
<evidence type="ECO:0000256" key="2">
    <source>
        <dbReference type="SAM" id="Phobius"/>
    </source>
</evidence>
<keyword evidence="2" id="KW-1133">Transmembrane helix</keyword>
<dbReference type="GO" id="GO:0042626">
    <property type="term" value="F:ATPase-coupled transmembrane transporter activity"/>
    <property type="evidence" value="ECO:0007669"/>
    <property type="project" value="InterPro"/>
</dbReference>
<reference evidence="4" key="1">
    <citation type="submission" date="2013-05" db="EMBL/GenBank/DDBJ databases">
        <title>Draft genome sequences of six wheat associated Fusarium spp. isolates.</title>
        <authorList>
            <person name="Moolhuijzen P.M."/>
            <person name="Manners J.M."/>
            <person name="Wilcox S."/>
            <person name="Bellgard M.I."/>
            <person name="Gardiner D.M."/>
        </authorList>
    </citation>
    <scope>NUCLEOTIDE SEQUENCE</scope>
    <source>
        <strain evidence="4">CS3069</strain>
    </source>
</reference>
<name>A0A090MH00_9HYPO</name>
<dbReference type="Pfam" id="PF06422">
    <property type="entry name" value="PDR_CDR"/>
    <property type="match status" value="1"/>
</dbReference>
<dbReference type="AlphaFoldDB" id="A0A090MH00"/>
<keyword evidence="1" id="KW-0813">Transport</keyword>
<evidence type="ECO:0000313" key="4">
    <source>
        <dbReference type="EMBL" id="CEG04935.1"/>
    </source>
</evidence>
<gene>
    <name evidence="4" type="ORF">BN850_0084170</name>
</gene>
<keyword evidence="2" id="KW-0812">Transmembrane</keyword>
<evidence type="ECO:0000256" key="1">
    <source>
        <dbReference type="ARBA" id="ARBA00022448"/>
    </source>
</evidence>
<feature type="transmembrane region" description="Helical" evidence="2">
    <location>
        <begin position="92"/>
        <end position="112"/>
    </location>
</feature>
<accession>A0A090MH00</accession>
<feature type="domain" description="CDR ABC transporter" evidence="3">
    <location>
        <begin position="76"/>
        <end position="109"/>
    </location>
</feature>
<keyword evidence="2" id="KW-0472">Membrane</keyword>
<proteinExistence type="predicted"/>
<dbReference type="EMBL" id="CBMI010002457">
    <property type="protein sequence ID" value="CEG04935.1"/>
    <property type="molecule type" value="Genomic_DNA"/>
</dbReference>
<organism evidence="4">
    <name type="scientific">Fusarium clavum</name>
    <dbReference type="NCBI Taxonomy" id="2594811"/>
    <lineage>
        <taxon>Eukaryota</taxon>
        <taxon>Fungi</taxon>
        <taxon>Dikarya</taxon>
        <taxon>Ascomycota</taxon>
        <taxon>Pezizomycotina</taxon>
        <taxon>Sordariomycetes</taxon>
        <taxon>Hypocreomycetidae</taxon>
        <taxon>Hypocreales</taxon>
        <taxon>Nectriaceae</taxon>
        <taxon>Fusarium</taxon>
        <taxon>Fusarium incarnatum-equiseti species complex</taxon>
    </lineage>
</organism>
<dbReference type="GO" id="GO:0016020">
    <property type="term" value="C:membrane"/>
    <property type="evidence" value="ECO:0007669"/>
    <property type="project" value="InterPro"/>
</dbReference>
<dbReference type="InterPro" id="IPR010929">
    <property type="entry name" value="PDR_CDR_ABC"/>
</dbReference>
<sequence>MYRASPFTYVVEGLMGTSMANAKAGCESNELITFSAPGGSTCGEYMKSYISEMGGYLASSGASECQYCPISDTNRFLEDKSMSYGNRWRDFGILWAFCVFNVLAAFGIYWTFRVPKKGKGKKE</sequence>